<dbReference type="Proteomes" id="UP001163603">
    <property type="component" value="Chromosome 5"/>
</dbReference>
<keyword evidence="2" id="KW-1185">Reference proteome</keyword>
<dbReference type="EMBL" id="CM047740">
    <property type="protein sequence ID" value="KAJ0039494.1"/>
    <property type="molecule type" value="Genomic_DNA"/>
</dbReference>
<evidence type="ECO:0000313" key="2">
    <source>
        <dbReference type="Proteomes" id="UP001163603"/>
    </source>
</evidence>
<proteinExistence type="predicted"/>
<reference evidence="2" key="1">
    <citation type="journal article" date="2023" name="G3 (Bethesda)">
        <title>Genome assembly and association tests identify interacting loci associated with vigor, precocity, and sex in interspecific pistachio rootstocks.</title>
        <authorList>
            <person name="Palmer W."/>
            <person name="Jacygrad E."/>
            <person name="Sagayaradj S."/>
            <person name="Cavanaugh K."/>
            <person name="Han R."/>
            <person name="Bertier L."/>
            <person name="Beede B."/>
            <person name="Kafkas S."/>
            <person name="Golino D."/>
            <person name="Preece J."/>
            <person name="Michelmore R."/>
        </authorList>
    </citation>
    <scope>NUCLEOTIDE SEQUENCE [LARGE SCALE GENOMIC DNA]</scope>
</reference>
<name>A0ACC0YPY9_9ROSI</name>
<evidence type="ECO:0000313" key="1">
    <source>
        <dbReference type="EMBL" id="KAJ0039494.1"/>
    </source>
</evidence>
<organism evidence="1 2">
    <name type="scientific">Pistacia integerrima</name>
    <dbReference type="NCBI Taxonomy" id="434235"/>
    <lineage>
        <taxon>Eukaryota</taxon>
        <taxon>Viridiplantae</taxon>
        <taxon>Streptophyta</taxon>
        <taxon>Embryophyta</taxon>
        <taxon>Tracheophyta</taxon>
        <taxon>Spermatophyta</taxon>
        <taxon>Magnoliopsida</taxon>
        <taxon>eudicotyledons</taxon>
        <taxon>Gunneridae</taxon>
        <taxon>Pentapetalae</taxon>
        <taxon>rosids</taxon>
        <taxon>malvids</taxon>
        <taxon>Sapindales</taxon>
        <taxon>Anacardiaceae</taxon>
        <taxon>Pistacia</taxon>
    </lineage>
</organism>
<comment type="caution">
    <text evidence="1">The sequence shown here is derived from an EMBL/GenBank/DDBJ whole genome shotgun (WGS) entry which is preliminary data.</text>
</comment>
<accession>A0ACC0YPY9</accession>
<protein>
    <submittedName>
        <fullName evidence="1">Uncharacterized protein</fullName>
    </submittedName>
</protein>
<gene>
    <name evidence="1" type="ORF">Pint_27531</name>
</gene>
<sequence>MSYMGPTNRVTVTNRIYNANEAPLHQFINFHHEMFLASLFILIFF</sequence>